<feature type="DNA-binding region" description="OmpR/PhoB-type" evidence="5">
    <location>
        <begin position="1"/>
        <end position="97"/>
    </location>
</feature>
<dbReference type="CDD" id="cd15831">
    <property type="entry name" value="BTAD"/>
    <property type="match status" value="1"/>
</dbReference>
<dbReference type="Gene3D" id="1.10.10.10">
    <property type="entry name" value="Winged helix-like DNA-binding domain superfamily/Winged helix DNA-binding domain"/>
    <property type="match status" value="1"/>
</dbReference>
<evidence type="ECO:0000256" key="1">
    <source>
        <dbReference type="ARBA" id="ARBA00005820"/>
    </source>
</evidence>
<evidence type="ECO:0000256" key="3">
    <source>
        <dbReference type="ARBA" id="ARBA00023125"/>
    </source>
</evidence>
<dbReference type="Gene3D" id="3.40.50.300">
    <property type="entry name" value="P-loop containing nucleotide triphosphate hydrolases"/>
    <property type="match status" value="1"/>
</dbReference>
<dbReference type="SUPFAM" id="SSF48452">
    <property type="entry name" value="TPR-like"/>
    <property type="match status" value="2"/>
</dbReference>
<dbReference type="InterPro" id="IPR036388">
    <property type="entry name" value="WH-like_DNA-bd_sf"/>
</dbReference>
<evidence type="ECO:0000259" key="6">
    <source>
        <dbReference type="PROSITE" id="PS51755"/>
    </source>
</evidence>
<organism evidence="7 8">
    <name type="scientific">Nonomuraea helvata</name>
    <dbReference type="NCBI Taxonomy" id="37484"/>
    <lineage>
        <taxon>Bacteria</taxon>
        <taxon>Bacillati</taxon>
        <taxon>Actinomycetota</taxon>
        <taxon>Actinomycetes</taxon>
        <taxon>Streptosporangiales</taxon>
        <taxon>Streptosporangiaceae</taxon>
        <taxon>Nonomuraea</taxon>
    </lineage>
</organism>
<evidence type="ECO:0000313" key="8">
    <source>
        <dbReference type="Proteomes" id="UP001589532"/>
    </source>
</evidence>
<dbReference type="PANTHER" id="PTHR35807">
    <property type="entry name" value="TRANSCRIPTIONAL REGULATOR REDD-RELATED"/>
    <property type="match status" value="1"/>
</dbReference>
<comment type="similarity">
    <text evidence="1">Belongs to the AfsR/DnrI/RedD regulatory family.</text>
</comment>
<dbReference type="InterPro" id="IPR002182">
    <property type="entry name" value="NB-ARC"/>
</dbReference>
<gene>
    <name evidence="7" type="ORF">ACFFSA_38815</name>
</gene>
<dbReference type="PROSITE" id="PS51755">
    <property type="entry name" value="OMPR_PHOB"/>
    <property type="match status" value="1"/>
</dbReference>
<evidence type="ECO:0000256" key="5">
    <source>
        <dbReference type="PROSITE-ProRule" id="PRU01091"/>
    </source>
</evidence>
<dbReference type="InterPro" id="IPR001867">
    <property type="entry name" value="OmpR/PhoB-type_DNA-bd"/>
</dbReference>
<feature type="domain" description="OmpR/PhoB-type" evidence="6">
    <location>
        <begin position="1"/>
        <end position="97"/>
    </location>
</feature>
<keyword evidence="4" id="KW-0804">Transcription</keyword>
<dbReference type="Pfam" id="PF00931">
    <property type="entry name" value="NB-ARC"/>
    <property type="match status" value="1"/>
</dbReference>
<dbReference type="InterPro" id="IPR051677">
    <property type="entry name" value="AfsR-DnrI-RedD_regulator"/>
</dbReference>
<reference evidence="7 8" key="1">
    <citation type="submission" date="2024-09" db="EMBL/GenBank/DDBJ databases">
        <authorList>
            <person name="Sun Q."/>
            <person name="Mori K."/>
        </authorList>
    </citation>
    <scope>NUCLEOTIDE SEQUENCE [LARGE SCALE GENOMIC DNA]</scope>
    <source>
        <strain evidence="7 8">JCM 3143</strain>
    </source>
</reference>
<keyword evidence="8" id="KW-1185">Reference proteome</keyword>
<evidence type="ECO:0000256" key="4">
    <source>
        <dbReference type="ARBA" id="ARBA00023163"/>
    </source>
</evidence>
<dbReference type="Pfam" id="PF00486">
    <property type="entry name" value="Trans_reg_C"/>
    <property type="match status" value="1"/>
</dbReference>
<dbReference type="Pfam" id="PF03704">
    <property type="entry name" value="BTAD"/>
    <property type="match status" value="1"/>
</dbReference>
<dbReference type="InterPro" id="IPR003593">
    <property type="entry name" value="AAA+_ATPase"/>
</dbReference>
<dbReference type="SUPFAM" id="SSF52540">
    <property type="entry name" value="P-loop containing nucleoside triphosphate hydrolases"/>
    <property type="match status" value="1"/>
</dbReference>
<keyword evidence="2" id="KW-0805">Transcription regulation</keyword>
<dbReference type="Pfam" id="PF13424">
    <property type="entry name" value="TPR_12"/>
    <property type="match status" value="1"/>
</dbReference>
<dbReference type="SMART" id="SM01043">
    <property type="entry name" value="BTAD"/>
    <property type="match status" value="1"/>
</dbReference>
<dbReference type="SUPFAM" id="SSF46894">
    <property type="entry name" value="C-terminal effector domain of the bipartite response regulators"/>
    <property type="match status" value="1"/>
</dbReference>
<dbReference type="SMART" id="SM00382">
    <property type="entry name" value="AAA"/>
    <property type="match status" value="1"/>
</dbReference>
<protein>
    <submittedName>
        <fullName evidence="7">BTAD domain-containing putative transcriptional regulator</fullName>
    </submittedName>
</protein>
<keyword evidence="3 5" id="KW-0238">DNA-binding</keyword>
<evidence type="ECO:0000313" key="7">
    <source>
        <dbReference type="EMBL" id="MFB9629062.1"/>
    </source>
</evidence>
<dbReference type="InterPro" id="IPR011990">
    <property type="entry name" value="TPR-like_helical_dom_sf"/>
</dbReference>
<dbReference type="InterPro" id="IPR016032">
    <property type="entry name" value="Sig_transdc_resp-reg_C-effctor"/>
</dbReference>
<sequence>MEREARWEFRVLGPLEVLRAGEVIEIPAAKQRIALATLLLHHNEYVSADRLTEPLWDGSAPDNARGAVHTHIGRLRRTLGDAGKPIQTREQGYRIEAGPDDLDLARFFHLLDLAARAARTGAVAEEAGLLEQALALWRGPLLGNVPSESLHRDRLAGLAERRIDVLERSFDLRLQLGLHAEIVADLAAATTAHPLRERLWAQFMLALYRCGRQAESLEAYRTVVRLLRDELGLDPGDELRRLHEAVLSGISDLQLPLQGERPAEPDARNALGPEWHVLNQLPPSSADLVVRADVIAAGQARAGSQDADGLPIVMLCGPPGVGKSALAVDLAHRLADRFPDGQLYLRLDGSSPGRPRDPAEMLAELLQSTGTHPASIPDGLEQRSAAMRARFAGRRILLLLDDVADVPQIEPLLPGEARCLVLLTSRRHLVGLPGVDVVKMTPFSGEESRELLGRLIGHERVAREPAAADAIAAACGWLPLALRIAGARLAVRPNWSLARLAARLQDESRRLDELVTDDLAVRPSLELSYEALPEPVATAFRRAGLLNGSDFAAWSLGVVAGVADGEPLVEHLLRANLLEAVGTDVSGEPRYRLHDLLSIYARELLAGDDPADTRTAARRYMDTLLTLADRCHRELDGHIALDDLRPVPYEPVATLPEGQVAELTDAPLRWLLAEHRQLFDAVERACDHGRHVQAAALMDRVTPFLDVYAGRQEIERLFTSVRKAALAAGDERLAWRAEYYRNGQTLARGLLAEATAGLRRCVDAFERLPSPYEYAHALGALSFCLHEAGEPGKAVELAGRAVEAAQAAGDDSLLAAALRDLASGMSALGEYDEARELLERAVSIARRLGANASIANILGRLAGIALQHGDPPTARSAVDQAIEALAQTDDPYGAAWLLWLKARTSLAEDRPDDGIGHAVQARARFRQLGDQRGEHLALVTEGEALVALGRGHEAAPLLDAAASALAELGADRMADHARAVASGIPDSPPSSP</sequence>
<dbReference type="InterPro" id="IPR005158">
    <property type="entry name" value="BTAD"/>
</dbReference>
<evidence type="ECO:0000256" key="2">
    <source>
        <dbReference type="ARBA" id="ARBA00023015"/>
    </source>
</evidence>
<dbReference type="PANTHER" id="PTHR35807:SF1">
    <property type="entry name" value="TRANSCRIPTIONAL REGULATOR REDD"/>
    <property type="match status" value="1"/>
</dbReference>
<dbReference type="InterPro" id="IPR027417">
    <property type="entry name" value="P-loop_NTPase"/>
</dbReference>
<dbReference type="EMBL" id="JBHMBW010000054">
    <property type="protein sequence ID" value="MFB9629062.1"/>
    <property type="molecule type" value="Genomic_DNA"/>
</dbReference>
<dbReference type="PRINTS" id="PR00364">
    <property type="entry name" value="DISEASERSIST"/>
</dbReference>
<name>A0ABV5SBJ0_9ACTN</name>
<comment type="caution">
    <text evidence="7">The sequence shown here is derived from an EMBL/GenBank/DDBJ whole genome shotgun (WGS) entry which is preliminary data.</text>
</comment>
<proteinExistence type="inferred from homology"/>
<dbReference type="RefSeq" id="WP_344986037.1">
    <property type="nucleotide sequence ID" value="NZ_BAAAXV010000001.1"/>
</dbReference>
<dbReference type="SMART" id="SM00862">
    <property type="entry name" value="Trans_reg_C"/>
    <property type="match status" value="1"/>
</dbReference>
<dbReference type="Proteomes" id="UP001589532">
    <property type="component" value="Unassembled WGS sequence"/>
</dbReference>
<accession>A0ABV5SBJ0</accession>
<dbReference type="Gene3D" id="1.25.40.10">
    <property type="entry name" value="Tetratricopeptide repeat domain"/>
    <property type="match status" value="2"/>
</dbReference>